<reference evidence="3" key="1">
    <citation type="submission" date="2018-10" db="EMBL/GenBank/DDBJ databases">
        <title>Hidden diversity of soil giant viruses.</title>
        <authorList>
            <person name="Schulz F."/>
            <person name="Alteio L."/>
            <person name="Goudeau D."/>
            <person name="Ryan E.M."/>
            <person name="Malmstrom R.R."/>
            <person name="Blanchard J."/>
            <person name="Woyke T."/>
        </authorList>
    </citation>
    <scope>NUCLEOTIDE SEQUENCE</scope>
    <source>
        <strain evidence="3">HYV1</strain>
    </source>
</reference>
<dbReference type="GO" id="GO:0005525">
    <property type="term" value="F:GTP binding"/>
    <property type="evidence" value="ECO:0007669"/>
    <property type="project" value="UniProtKB-KW"/>
</dbReference>
<gene>
    <name evidence="3" type="ORF">Hyperionvirus18_50</name>
</gene>
<dbReference type="PANTHER" id="PTHR47977">
    <property type="entry name" value="RAS-RELATED PROTEIN RAB"/>
    <property type="match status" value="1"/>
</dbReference>
<dbReference type="CDD" id="cd00154">
    <property type="entry name" value="Rab"/>
    <property type="match status" value="1"/>
</dbReference>
<keyword evidence="1" id="KW-0547">Nucleotide-binding</keyword>
<dbReference type="InterPro" id="IPR050227">
    <property type="entry name" value="Rab"/>
</dbReference>
<name>A0A3G5AC65_9VIRU</name>
<dbReference type="Gene3D" id="3.40.50.300">
    <property type="entry name" value="P-loop containing nucleotide triphosphate hydrolases"/>
    <property type="match status" value="1"/>
</dbReference>
<dbReference type="SMART" id="SM00175">
    <property type="entry name" value="RAB"/>
    <property type="match status" value="1"/>
</dbReference>
<evidence type="ECO:0000256" key="2">
    <source>
        <dbReference type="ARBA" id="ARBA00023134"/>
    </source>
</evidence>
<dbReference type="EMBL" id="MK072400">
    <property type="protein sequence ID" value="AYV84174.1"/>
    <property type="molecule type" value="Genomic_DNA"/>
</dbReference>
<protein>
    <submittedName>
        <fullName evidence="3">Ras-related protein Rab-35</fullName>
    </submittedName>
</protein>
<dbReference type="PRINTS" id="PR00449">
    <property type="entry name" value="RASTRNSFRMNG"/>
</dbReference>
<dbReference type="PROSITE" id="PS51419">
    <property type="entry name" value="RAB"/>
    <property type="match status" value="1"/>
</dbReference>
<accession>A0A3G5AC65</accession>
<organism evidence="3">
    <name type="scientific">Hyperionvirus sp</name>
    <dbReference type="NCBI Taxonomy" id="2487770"/>
    <lineage>
        <taxon>Viruses</taxon>
        <taxon>Varidnaviria</taxon>
        <taxon>Bamfordvirae</taxon>
        <taxon>Nucleocytoviricota</taxon>
        <taxon>Megaviricetes</taxon>
        <taxon>Imitervirales</taxon>
        <taxon>Mimiviridae</taxon>
        <taxon>Klosneuvirinae</taxon>
    </lineage>
</organism>
<dbReference type="InterPro" id="IPR027417">
    <property type="entry name" value="P-loop_NTPase"/>
</dbReference>
<dbReference type="GO" id="GO:0003924">
    <property type="term" value="F:GTPase activity"/>
    <property type="evidence" value="ECO:0007669"/>
    <property type="project" value="InterPro"/>
</dbReference>
<dbReference type="SUPFAM" id="SSF52540">
    <property type="entry name" value="P-loop containing nucleoside triphosphate hydrolases"/>
    <property type="match status" value="1"/>
</dbReference>
<dbReference type="Pfam" id="PF00071">
    <property type="entry name" value="Ras"/>
    <property type="match status" value="1"/>
</dbReference>
<evidence type="ECO:0000313" key="3">
    <source>
        <dbReference type="EMBL" id="AYV84174.1"/>
    </source>
</evidence>
<dbReference type="InterPro" id="IPR001806">
    <property type="entry name" value="Small_GTPase"/>
</dbReference>
<keyword evidence="2" id="KW-0342">GTP-binding</keyword>
<evidence type="ECO:0000256" key="1">
    <source>
        <dbReference type="ARBA" id="ARBA00022741"/>
    </source>
</evidence>
<sequence>MGNREGVVEKINVSPKLQPDRMEEIVRVERRRVYKVLFVGGKAGGKTSIISAMLDNVYDENVEATIGLDLRIKVRGRNKYQIWEICGDAKYEKMALPYFGKVHTVVVVYSLCCLESFLNVSLYLRDSMDRDLCVIVVGNKSEEAGVVSEKARDTLILDNDVHYIEVSAKCGVGIDGLLGLITKFSRYEMEEKIEKEID</sequence>
<dbReference type="SMART" id="SM00173">
    <property type="entry name" value="RAS"/>
    <property type="match status" value="1"/>
</dbReference>
<proteinExistence type="predicted"/>